<sequence length="392" mass="43646">MRADDQLLALSQGRSTAAEYALTFRTLAAQTDWVESTLKLLFRKGLSLELQSELACRDEGRSLNQFVELTIQIDNLIRSRRPLRTVPTSTQYPVTLSQTEPMQLGYTHLTPEERERRIRQHLCLYCGQPGHLRAFCPTRPPLRNSSSVSPCVQAHHSSSCIKVPVVLSLEGNHISTSALLDSGAAGNFMSHEFAQQQQLPLISCNSQLAVEALDGRPLGDGRVLHTTVDLQLQTGTLHTEIIRFYIITSPHNPVILGLPWLRQHNPLISWKEGRIIKWDPSCHSNCLTGSPSLSIQTVTLKDEPALFPTLPIEYSDLIEAFSKTKAMELPPHRSSDCSIELLPGTTPPKGRIFPLSQPESETMNNYIEEELSKGFIRASTSPAASGFFFVKK</sequence>
<name>A0A4W5LGG1_9TELE</name>
<proteinExistence type="predicted"/>
<dbReference type="InterPro" id="IPR036875">
    <property type="entry name" value="Znf_CCHC_sf"/>
</dbReference>
<keyword evidence="4" id="KW-1185">Reference proteome</keyword>
<dbReference type="CDD" id="cd00303">
    <property type="entry name" value="retropepsin_like"/>
    <property type="match status" value="1"/>
</dbReference>
<dbReference type="InterPro" id="IPR043502">
    <property type="entry name" value="DNA/RNA_pol_sf"/>
</dbReference>
<dbReference type="InterPro" id="IPR021109">
    <property type="entry name" value="Peptidase_aspartic_dom_sf"/>
</dbReference>
<accession>A0A4W5LGG1</accession>
<dbReference type="Proteomes" id="UP000314982">
    <property type="component" value="Unassembled WGS sequence"/>
</dbReference>
<dbReference type="Pfam" id="PF13975">
    <property type="entry name" value="gag-asp_proteas"/>
    <property type="match status" value="1"/>
</dbReference>
<feature type="domain" description="CCHC-type" evidence="2">
    <location>
        <begin position="123"/>
        <end position="137"/>
    </location>
</feature>
<dbReference type="PANTHER" id="PTHR15503">
    <property type="entry name" value="LDOC1 RELATED"/>
    <property type="match status" value="1"/>
</dbReference>
<protein>
    <recommendedName>
        <fullName evidence="2">CCHC-type domain-containing protein</fullName>
    </recommendedName>
</protein>
<dbReference type="SUPFAM" id="SSF50630">
    <property type="entry name" value="Acid proteases"/>
    <property type="match status" value="1"/>
</dbReference>
<dbReference type="GO" id="GO:0003676">
    <property type="term" value="F:nucleic acid binding"/>
    <property type="evidence" value="ECO:0007669"/>
    <property type="project" value="InterPro"/>
</dbReference>
<dbReference type="InterPro" id="IPR001878">
    <property type="entry name" value="Znf_CCHC"/>
</dbReference>
<keyword evidence="1" id="KW-0862">Zinc</keyword>
<dbReference type="STRING" id="62062.ENSHHUP00000024998"/>
<evidence type="ECO:0000313" key="3">
    <source>
        <dbReference type="Ensembl" id="ENSHHUP00000024998.1"/>
    </source>
</evidence>
<reference evidence="3" key="2">
    <citation type="submission" date="2025-08" db="UniProtKB">
        <authorList>
            <consortium name="Ensembl"/>
        </authorList>
    </citation>
    <scope>IDENTIFICATION</scope>
</reference>
<keyword evidence="1" id="KW-0863">Zinc-finger</keyword>
<dbReference type="Gene3D" id="2.40.70.10">
    <property type="entry name" value="Acid Proteases"/>
    <property type="match status" value="1"/>
</dbReference>
<dbReference type="AlphaFoldDB" id="A0A4W5LGG1"/>
<organism evidence="3 4">
    <name type="scientific">Hucho hucho</name>
    <name type="common">huchen</name>
    <dbReference type="NCBI Taxonomy" id="62062"/>
    <lineage>
        <taxon>Eukaryota</taxon>
        <taxon>Metazoa</taxon>
        <taxon>Chordata</taxon>
        <taxon>Craniata</taxon>
        <taxon>Vertebrata</taxon>
        <taxon>Euteleostomi</taxon>
        <taxon>Actinopterygii</taxon>
        <taxon>Neopterygii</taxon>
        <taxon>Teleostei</taxon>
        <taxon>Protacanthopterygii</taxon>
        <taxon>Salmoniformes</taxon>
        <taxon>Salmonidae</taxon>
        <taxon>Salmoninae</taxon>
        <taxon>Hucho</taxon>
    </lineage>
</organism>
<reference evidence="4" key="1">
    <citation type="submission" date="2018-06" db="EMBL/GenBank/DDBJ databases">
        <title>Genome assembly of Danube salmon.</title>
        <authorList>
            <person name="Macqueen D.J."/>
            <person name="Gundappa M.K."/>
        </authorList>
    </citation>
    <scope>NUCLEOTIDE SEQUENCE [LARGE SCALE GENOMIC DNA]</scope>
</reference>
<dbReference type="SUPFAM" id="SSF57756">
    <property type="entry name" value="Retrovirus zinc finger-like domains"/>
    <property type="match status" value="1"/>
</dbReference>
<dbReference type="PROSITE" id="PS50158">
    <property type="entry name" value="ZF_CCHC"/>
    <property type="match status" value="1"/>
</dbReference>
<evidence type="ECO:0000256" key="1">
    <source>
        <dbReference type="PROSITE-ProRule" id="PRU00047"/>
    </source>
</evidence>
<dbReference type="GO" id="GO:0008270">
    <property type="term" value="F:zinc ion binding"/>
    <property type="evidence" value="ECO:0007669"/>
    <property type="project" value="UniProtKB-KW"/>
</dbReference>
<dbReference type="GeneTree" id="ENSGT00950000183173"/>
<dbReference type="SMART" id="SM00343">
    <property type="entry name" value="ZnF_C2HC"/>
    <property type="match status" value="1"/>
</dbReference>
<dbReference type="Gene3D" id="3.10.10.10">
    <property type="entry name" value="HIV Type 1 Reverse Transcriptase, subunit A, domain 1"/>
    <property type="match status" value="1"/>
</dbReference>
<keyword evidence="1" id="KW-0479">Metal-binding</keyword>
<evidence type="ECO:0000313" key="4">
    <source>
        <dbReference type="Proteomes" id="UP000314982"/>
    </source>
</evidence>
<dbReference type="SUPFAM" id="SSF56672">
    <property type="entry name" value="DNA/RNA polymerases"/>
    <property type="match status" value="1"/>
</dbReference>
<dbReference type="Ensembl" id="ENSHHUT00000025959.1">
    <property type="protein sequence ID" value="ENSHHUP00000024998.1"/>
    <property type="gene ID" value="ENSHHUG00000015753.1"/>
</dbReference>
<dbReference type="PANTHER" id="PTHR15503:SF22">
    <property type="entry name" value="TRANSPOSON TY3-I GAG POLYPROTEIN"/>
    <property type="match status" value="1"/>
</dbReference>
<dbReference type="InterPro" id="IPR032567">
    <property type="entry name" value="RTL1-rel"/>
</dbReference>
<evidence type="ECO:0000259" key="2">
    <source>
        <dbReference type="PROSITE" id="PS50158"/>
    </source>
</evidence>
<reference evidence="3" key="3">
    <citation type="submission" date="2025-09" db="UniProtKB">
        <authorList>
            <consortium name="Ensembl"/>
        </authorList>
    </citation>
    <scope>IDENTIFICATION</scope>
</reference>